<feature type="domain" description="Protein YTP1-like C-terminal" evidence="2">
    <location>
        <begin position="138"/>
        <end position="376"/>
    </location>
</feature>
<feature type="transmembrane region" description="Helical" evidence="1">
    <location>
        <begin position="126"/>
        <end position="150"/>
    </location>
</feature>
<feature type="transmembrane region" description="Helical" evidence="1">
    <location>
        <begin position="17"/>
        <end position="39"/>
    </location>
</feature>
<accession>G3B8L4</accession>
<feature type="transmembrane region" description="Helical" evidence="1">
    <location>
        <begin position="86"/>
        <end position="105"/>
    </location>
</feature>
<protein>
    <recommendedName>
        <fullName evidence="2">Protein YTP1-like C-terminal domain-containing protein</fullName>
    </recommendedName>
</protein>
<gene>
    <name evidence="3" type="ORF">CANTEDRAFT_109732</name>
</gene>
<dbReference type="Proteomes" id="UP000000707">
    <property type="component" value="Unassembled WGS sequence"/>
</dbReference>
<dbReference type="PANTHER" id="PTHR31685:SF2">
    <property type="entry name" value="PROTEIN YTP1"/>
    <property type="match status" value="1"/>
</dbReference>
<keyword evidence="1" id="KW-0812">Transmembrane</keyword>
<dbReference type="STRING" id="590646.G3B8L4"/>
<keyword evidence="1" id="KW-0472">Membrane</keyword>
<feature type="transmembrane region" description="Helical" evidence="1">
    <location>
        <begin position="351"/>
        <end position="373"/>
    </location>
</feature>
<feature type="transmembrane region" description="Helical" evidence="1">
    <location>
        <begin position="283"/>
        <end position="304"/>
    </location>
</feature>
<dbReference type="AlphaFoldDB" id="G3B8L4"/>
<keyword evidence="1" id="KW-1133">Transmembrane helix</keyword>
<organism evidence="4">
    <name type="scientific">Candida tenuis (strain ATCC 10573 / BCRC 21748 / CBS 615 / JCM 9827 / NBRC 10315 / NRRL Y-1498 / VKM Y-70)</name>
    <name type="common">Yeast</name>
    <name type="synonym">Yamadazyma tenuis</name>
    <dbReference type="NCBI Taxonomy" id="590646"/>
    <lineage>
        <taxon>Eukaryota</taxon>
        <taxon>Fungi</taxon>
        <taxon>Dikarya</taxon>
        <taxon>Ascomycota</taxon>
        <taxon>Saccharomycotina</taxon>
        <taxon>Pichiomycetes</taxon>
        <taxon>Debaryomycetaceae</taxon>
        <taxon>Yamadazyma</taxon>
    </lineage>
</organism>
<reference evidence="3 4" key="1">
    <citation type="journal article" date="2011" name="Proc. Natl. Acad. Sci. U.S.A.">
        <title>Comparative genomics of xylose-fermenting fungi for enhanced biofuel production.</title>
        <authorList>
            <person name="Wohlbach D.J."/>
            <person name="Kuo A."/>
            <person name="Sato T.K."/>
            <person name="Potts K.M."/>
            <person name="Salamov A.A."/>
            <person name="LaButti K.M."/>
            <person name="Sun H."/>
            <person name="Clum A."/>
            <person name="Pangilinan J.L."/>
            <person name="Lindquist E.A."/>
            <person name="Lucas S."/>
            <person name="Lapidus A."/>
            <person name="Jin M."/>
            <person name="Gunawan C."/>
            <person name="Balan V."/>
            <person name="Dale B.E."/>
            <person name="Jeffries T.W."/>
            <person name="Zinkel R."/>
            <person name="Barry K.W."/>
            <person name="Grigoriev I.V."/>
            <person name="Gasch A.P."/>
        </authorList>
    </citation>
    <scope>NUCLEOTIDE SEQUENCE [LARGE SCALE GENOMIC DNA]</scope>
    <source>
        <strain evidence="4">ATCC 10573 / BCRC 21748 / CBS 615 / JCM 9827 / NBRC 10315 / NRRL Y-1498 / VKM Y-70</strain>
    </source>
</reference>
<dbReference type="EMBL" id="GL996527">
    <property type="protein sequence ID" value="EGV61764.1"/>
    <property type="molecule type" value="Genomic_DNA"/>
</dbReference>
<feature type="transmembrane region" description="Helical" evidence="1">
    <location>
        <begin position="316"/>
        <end position="336"/>
    </location>
</feature>
<dbReference type="Pfam" id="PF10355">
    <property type="entry name" value="Ytp1"/>
    <property type="match status" value="1"/>
</dbReference>
<dbReference type="HOGENOM" id="CLU_034579_1_0_1"/>
<name>G3B8L4_CANTC</name>
<dbReference type="PANTHER" id="PTHR31685">
    <property type="entry name" value="INTEGRAL MEMBRANE PROTEIN (AFU_ORTHOLOGUE AFUA_6G12730)-RELATED"/>
    <property type="match status" value="1"/>
</dbReference>
<evidence type="ECO:0000313" key="3">
    <source>
        <dbReference type="EMBL" id="EGV61764.1"/>
    </source>
</evidence>
<evidence type="ECO:0000256" key="1">
    <source>
        <dbReference type="SAM" id="Phobius"/>
    </source>
</evidence>
<dbReference type="OrthoDB" id="4137487at2759"/>
<feature type="transmembrane region" description="Helical" evidence="1">
    <location>
        <begin position="46"/>
        <end position="66"/>
    </location>
</feature>
<dbReference type="KEGG" id="cten:18246135"/>
<proteinExistence type="predicted"/>
<evidence type="ECO:0000259" key="2">
    <source>
        <dbReference type="Pfam" id="PF10355"/>
    </source>
</evidence>
<dbReference type="GeneID" id="18246135"/>
<sequence>MDGPKEFHPKNAGSKSFHWIVTLVVLLILPSIASAFASANRVRWSVVMQLVSTAYSVFEFLCLSFPDNTNDHENKTSTGTSFFLSGLLGLTVFIGTVLNGSNIVINKFYPHLASKKQSSPGFTLKVYKVLSFMCVLTGWVRVSIAPVSMFGFCYGKHTGQCIAHGIMGSSFIAYGFLLLVVLVVPWLRKREHGRPQEFYDSVMMCAWGIVNTFTEHRWGKEPWGMGDYDHTSMGIIWACGGFLGIWLSRKKQRSFIPALLLVYTGWSMSQHHQKLEISTKVHAMFGLVLMSAGLTRLIEISFVLKDKYFGENGDIVSFQYLPPLCLVLSGLLFMGATEEQLILVHDLGSTYAAYVLVVVAAGFTICLWMLLVIQLYLRLEGYDEDGELHVHTSDYHSVDPNEVDNFELSELSDDETVSA</sequence>
<dbReference type="InterPro" id="IPR018827">
    <property type="entry name" value="YTP1_C"/>
</dbReference>
<keyword evidence="4" id="KW-1185">Reference proteome</keyword>
<dbReference type="eggNOG" id="ENOG502QRB1">
    <property type="taxonomic scope" value="Eukaryota"/>
</dbReference>
<evidence type="ECO:0000313" key="4">
    <source>
        <dbReference type="Proteomes" id="UP000000707"/>
    </source>
</evidence>
<feature type="transmembrane region" description="Helical" evidence="1">
    <location>
        <begin position="162"/>
        <end position="186"/>
    </location>
</feature>